<comment type="caution">
    <text evidence="1">The sequence shown here is derived from an EMBL/GenBank/DDBJ whole genome shotgun (WGS) entry which is preliminary data.</text>
</comment>
<evidence type="ECO:0000313" key="2">
    <source>
        <dbReference type="Proteomes" id="UP001396334"/>
    </source>
</evidence>
<dbReference type="EMBL" id="JBBPBN010000047">
    <property type="protein sequence ID" value="KAK8994147.1"/>
    <property type="molecule type" value="Genomic_DNA"/>
</dbReference>
<dbReference type="PANTHER" id="PTHR48248">
    <property type="entry name" value="UVR DOMAIN-CONTAINING PROTEIN"/>
    <property type="match status" value="1"/>
</dbReference>
<organism evidence="1 2">
    <name type="scientific">Hibiscus sabdariffa</name>
    <name type="common">roselle</name>
    <dbReference type="NCBI Taxonomy" id="183260"/>
    <lineage>
        <taxon>Eukaryota</taxon>
        <taxon>Viridiplantae</taxon>
        <taxon>Streptophyta</taxon>
        <taxon>Embryophyta</taxon>
        <taxon>Tracheophyta</taxon>
        <taxon>Spermatophyta</taxon>
        <taxon>Magnoliopsida</taxon>
        <taxon>eudicotyledons</taxon>
        <taxon>Gunneridae</taxon>
        <taxon>Pentapetalae</taxon>
        <taxon>rosids</taxon>
        <taxon>malvids</taxon>
        <taxon>Malvales</taxon>
        <taxon>Malvaceae</taxon>
        <taxon>Malvoideae</taxon>
        <taxon>Hibiscus</taxon>
    </lineage>
</organism>
<name>A0ABR2Q0D3_9ROSI</name>
<dbReference type="PANTHER" id="PTHR48248:SF2">
    <property type="match status" value="1"/>
</dbReference>
<gene>
    <name evidence="1" type="ORF">V6N11_045257</name>
</gene>
<sequence>MKRTVEKEEDEASFYSEASPRFARRLKGEVEELRKEQSNIREGQWQVRQKLKAIETECEALHEESKVMVQKSARTQIRLALMFNILRAREEGDLVKAARFTHLLREIIAKDNMQQHALRNN</sequence>
<proteinExistence type="predicted"/>
<dbReference type="Proteomes" id="UP001396334">
    <property type="component" value="Unassembled WGS sequence"/>
</dbReference>
<reference evidence="1 2" key="1">
    <citation type="journal article" date="2024" name="G3 (Bethesda)">
        <title>Genome assembly of Hibiscus sabdariffa L. provides insights into metabolisms of medicinal natural products.</title>
        <authorList>
            <person name="Kim T."/>
        </authorList>
    </citation>
    <scope>NUCLEOTIDE SEQUENCE [LARGE SCALE GENOMIC DNA]</scope>
    <source>
        <strain evidence="1">TK-2024</strain>
        <tissue evidence="1">Old leaves</tissue>
    </source>
</reference>
<protein>
    <submittedName>
        <fullName evidence="1">Uncharacterized protein</fullName>
    </submittedName>
</protein>
<evidence type="ECO:0000313" key="1">
    <source>
        <dbReference type="EMBL" id="KAK8994147.1"/>
    </source>
</evidence>
<accession>A0ABR2Q0D3</accession>
<keyword evidence="2" id="KW-1185">Reference proteome</keyword>